<dbReference type="Pfam" id="PF13476">
    <property type="entry name" value="AAA_23"/>
    <property type="match status" value="1"/>
</dbReference>
<evidence type="ECO:0000256" key="1">
    <source>
        <dbReference type="ARBA" id="ARBA00006930"/>
    </source>
</evidence>
<comment type="similarity">
    <text evidence="1">Belongs to the SMC family. SbcC subfamily.</text>
</comment>
<proteinExistence type="inferred from homology"/>
<organism evidence="6 7">
    <name type="scientific">Gordonia mangrovi</name>
    <dbReference type="NCBI Taxonomy" id="2665643"/>
    <lineage>
        <taxon>Bacteria</taxon>
        <taxon>Bacillati</taxon>
        <taxon>Actinomycetota</taxon>
        <taxon>Actinomycetes</taxon>
        <taxon>Mycobacteriales</taxon>
        <taxon>Gordoniaceae</taxon>
        <taxon>Gordonia</taxon>
    </lineage>
</organism>
<dbReference type="CDD" id="cd00267">
    <property type="entry name" value="ABC_ATPase"/>
    <property type="match status" value="1"/>
</dbReference>
<reference evidence="6 7" key="1">
    <citation type="submission" date="2019-11" db="EMBL/GenBank/DDBJ databases">
        <title>Gordonia sp. nov., a novel actinobacterium isolated from mangrove soil in Hainan.</title>
        <authorList>
            <person name="Huang X."/>
            <person name="Xie Y."/>
            <person name="Chu X."/>
            <person name="Xiao K."/>
        </authorList>
    </citation>
    <scope>NUCLEOTIDE SEQUENCE [LARGE SCALE GENOMIC DNA]</scope>
    <source>
        <strain evidence="6 7">HNM0687</strain>
    </source>
</reference>
<dbReference type="Proteomes" id="UP000475545">
    <property type="component" value="Unassembled WGS sequence"/>
</dbReference>
<dbReference type="EMBL" id="WMBR01000012">
    <property type="protein sequence ID" value="MXP24366.1"/>
    <property type="molecule type" value="Genomic_DNA"/>
</dbReference>
<gene>
    <name evidence="6" type="ORF">GIY30_23880</name>
</gene>
<dbReference type="InterPro" id="IPR027417">
    <property type="entry name" value="P-loop_NTPase"/>
</dbReference>
<accession>A0A6L7GWM0</accession>
<feature type="compositionally biased region" description="Basic and acidic residues" evidence="4">
    <location>
        <begin position="172"/>
        <end position="187"/>
    </location>
</feature>
<sequence length="815" mass="89320">MSEMASGSRSLIETVWNLLDDDTDLSDEAKYVVIAALDSKHALAEQLGSGATTHQRPETLAVEEEPAGAFLREIRVSGFRGIGPQATLQITPYPGITVVSGRNGSGKSSFAEALEYALTGQSYRWKHKAKLWVDAWRNLHLGQPCEVRVDFTTENGPRTSIGAQWPDDADLDGAKHWSQREGEKRQEGVDALGWSTAVEVHRPILSYDEIGGLLEQEPSKLYDALDKLLALDEILDAETRLNAEYSERRQPRKLAKDAKAALKKGLPGVDDARAAELAKLLRPHAPDLEAITNLVSGGDSSEHATVAALNTIADMDVPDGRTAADIATSLRDAMANARTLADDAMRTAELRSDLLKRALEFRNTDGSDSPVCPVCGEGVLDSEWEAHAREAIATDDSQLAMYREARRDVHDREQAARALLGSLRNVAPVNGTELSTLAAYDQRVAAASAVPDNVEDLPTHIETHIPPLHEALEALRAEAAETVRSLESAWMPIAEEALEWLALERRARDTDNTLKVVESARKWVQDNAQLLREQRLEPISQGARAIWSQLRQESDVDISTIALEGKRTHRRAVLRGHVDGKPAGALSVMSQGELHALALALFLPRATASASPFRFIVLDDPIQAMDPAKIDGFLNVLRELAMTRQVIVFSHDDRLASAIRQQSIDAHLIEVTRESGSQLVVQHAEEPARRYVEDAHAIVADDNVPEEVKRRACPGLFRFAIEAAARQHYFTRRNVEGKAQQESEELWAEAKSATACVALALKDARDADMSGWKSYRAYRGPAMSIATKGVHAGATITKEDIGDLRKTVADVLEGK</sequence>
<keyword evidence="7" id="KW-1185">Reference proteome</keyword>
<evidence type="ECO:0000259" key="5">
    <source>
        <dbReference type="Pfam" id="PF13476"/>
    </source>
</evidence>
<comment type="caution">
    <text evidence="6">The sequence shown here is derived from an EMBL/GenBank/DDBJ whole genome shotgun (WGS) entry which is preliminary data.</text>
</comment>
<dbReference type="GO" id="GO:0006302">
    <property type="term" value="P:double-strand break repair"/>
    <property type="evidence" value="ECO:0007669"/>
    <property type="project" value="InterPro"/>
</dbReference>
<evidence type="ECO:0000256" key="4">
    <source>
        <dbReference type="SAM" id="MobiDB-lite"/>
    </source>
</evidence>
<evidence type="ECO:0000313" key="7">
    <source>
        <dbReference type="Proteomes" id="UP000475545"/>
    </source>
</evidence>
<comment type="subunit">
    <text evidence="2">Heterodimer of SbcC and SbcD.</text>
</comment>
<dbReference type="Gene3D" id="3.40.50.300">
    <property type="entry name" value="P-loop containing nucleotide triphosphate hydrolases"/>
    <property type="match status" value="2"/>
</dbReference>
<dbReference type="PANTHER" id="PTHR32114:SF2">
    <property type="entry name" value="ABC TRANSPORTER ABCH.3"/>
    <property type="match status" value="1"/>
</dbReference>
<evidence type="ECO:0000256" key="2">
    <source>
        <dbReference type="ARBA" id="ARBA00011322"/>
    </source>
</evidence>
<dbReference type="InterPro" id="IPR038729">
    <property type="entry name" value="Rad50/SbcC_AAA"/>
</dbReference>
<dbReference type="PANTHER" id="PTHR32114">
    <property type="entry name" value="ABC TRANSPORTER ABCH.3"/>
    <property type="match status" value="1"/>
</dbReference>
<name>A0A6L7GWM0_9ACTN</name>
<evidence type="ECO:0000256" key="3">
    <source>
        <dbReference type="ARBA" id="ARBA00013368"/>
    </source>
</evidence>
<feature type="region of interest" description="Disordered" evidence="4">
    <location>
        <begin position="158"/>
        <end position="187"/>
    </location>
</feature>
<evidence type="ECO:0000313" key="6">
    <source>
        <dbReference type="EMBL" id="MXP24366.1"/>
    </source>
</evidence>
<dbReference type="SUPFAM" id="SSF52540">
    <property type="entry name" value="P-loop containing nucleoside triphosphate hydrolases"/>
    <property type="match status" value="1"/>
</dbReference>
<dbReference type="GO" id="GO:0016887">
    <property type="term" value="F:ATP hydrolysis activity"/>
    <property type="evidence" value="ECO:0007669"/>
    <property type="project" value="InterPro"/>
</dbReference>
<feature type="domain" description="Rad50/SbcC-type AAA" evidence="5">
    <location>
        <begin position="74"/>
        <end position="262"/>
    </location>
</feature>
<dbReference type="AlphaFoldDB" id="A0A6L7GWM0"/>
<protein>
    <recommendedName>
        <fullName evidence="3">Nuclease SbcCD subunit C</fullName>
    </recommendedName>
</protein>